<dbReference type="SUPFAM" id="SSF53850">
    <property type="entry name" value="Periplasmic binding protein-like II"/>
    <property type="match status" value="1"/>
</dbReference>
<evidence type="ECO:0000313" key="2">
    <source>
        <dbReference type="EMBL" id="TDQ42690.1"/>
    </source>
</evidence>
<evidence type="ECO:0000256" key="1">
    <source>
        <dbReference type="SAM" id="SignalP"/>
    </source>
</evidence>
<evidence type="ECO:0000313" key="3">
    <source>
        <dbReference type="Proteomes" id="UP000295632"/>
    </source>
</evidence>
<dbReference type="AlphaFoldDB" id="A0A4R6U809"/>
<gene>
    <name evidence="2" type="ORF">EV213_101119</name>
</gene>
<dbReference type="InterPro" id="IPR050490">
    <property type="entry name" value="Bact_solute-bd_prot1"/>
</dbReference>
<dbReference type="Pfam" id="PF01547">
    <property type="entry name" value="SBP_bac_1"/>
    <property type="match status" value="1"/>
</dbReference>
<sequence length="534" mass="60480">MTSYQRIVGLVGAAILLAVTGCSNSGGAGPREATTNEAGDIVLELARPSYTDTRPPSDELWIFQELQKKTGVDITWDEINRNSLGERKNIMMASKDLPDAFYQIGFSNDELLKYGKQGLFIPLEDLIEEHAPNIKKMLDENPEIRKAITQSDGHIYSLPYVDHSHVFRSIRLYVNQKWLDNLGLEKPETVEEFVDVLRAFRDEDANGNGDPTDEQGWSMASGTLSWSLMHQLLGSYGLGNGGSPAIGQYIYLDENNEVQPLLTDERYKEVFTLLQEMYKEGLIGKTSFSGLEYGEWVNQVAADQIGAFSWENPYYSGDKTEENYIGIHALEGPYGDRVMSWVDPAVRGTSSFTITSKNPYPEESMKWVDFFYSEEGSNFAKFGEEGVTYEMVDGMPRYSDEILNHPEGAQMGAFQFIDNLYGGYWPYLEPKDTWRAAALGDDLTNRINADPEEAEAYLPETIISTFTPTADESGELDAITTDINTFMEEMRTKFITGELDIEAEWENYVNTLKQMGYDRLIEIRKEQYERYQSS</sequence>
<protein>
    <submittedName>
        <fullName evidence="2">Carbohydrate ABC transporter substrate-binding protein (CUT1 family)</fullName>
    </submittedName>
</protein>
<keyword evidence="1" id="KW-0732">Signal</keyword>
<dbReference type="PANTHER" id="PTHR43649:SF12">
    <property type="entry name" value="DIACETYLCHITOBIOSE BINDING PROTEIN DASA"/>
    <property type="match status" value="1"/>
</dbReference>
<dbReference type="PROSITE" id="PS51257">
    <property type="entry name" value="PROKAR_LIPOPROTEIN"/>
    <property type="match status" value="1"/>
</dbReference>
<accession>A0A4R6U809</accession>
<dbReference type="OrthoDB" id="9787283at2"/>
<dbReference type="Proteomes" id="UP000295632">
    <property type="component" value="Unassembled WGS sequence"/>
</dbReference>
<dbReference type="InterPro" id="IPR006059">
    <property type="entry name" value="SBP"/>
</dbReference>
<dbReference type="RefSeq" id="WP_133578531.1">
    <property type="nucleotide sequence ID" value="NZ_SNYJ01000001.1"/>
</dbReference>
<keyword evidence="3" id="KW-1185">Reference proteome</keyword>
<dbReference type="EMBL" id="SNYJ01000001">
    <property type="protein sequence ID" value="TDQ42690.1"/>
    <property type="molecule type" value="Genomic_DNA"/>
</dbReference>
<proteinExistence type="predicted"/>
<name>A0A4R6U809_9BACI</name>
<dbReference type="Gene3D" id="3.40.190.10">
    <property type="entry name" value="Periplasmic binding protein-like II"/>
    <property type="match status" value="2"/>
</dbReference>
<feature type="signal peptide" evidence="1">
    <location>
        <begin position="1"/>
        <end position="28"/>
    </location>
</feature>
<feature type="chain" id="PRO_5038940619" evidence="1">
    <location>
        <begin position="29"/>
        <end position="534"/>
    </location>
</feature>
<dbReference type="PANTHER" id="PTHR43649">
    <property type="entry name" value="ARABINOSE-BINDING PROTEIN-RELATED"/>
    <property type="match status" value="1"/>
</dbReference>
<comment type="caution">
    <text evidence="2">The sequence shown here is derived from an EMBL/GenBank/DDBJ whole genome shotgun (WGS) entry which is preliminary data.</text>
</comment>
<reference evidence="2 3" key="1">
    <citation type="submission" date="2019-03" db="EMBL/GenBank/DDBJ databases">
        <title>Genomic Encyclopedia of Type Strains, Phase IV (KMG-IV): sequencing the most valuable type-strain genomes for metagenomic binning, comparative biology and taxonomic classification.</title>
        <authorList>
            <person name="Goeker M."/>
        </authorList>
    </citation>
    <scope>NUCLEOTIDE SEQUENCE [LARGE SCALE GENOMIC DNA]</scope>
    <source>
        <strain evidence="2 3">DSM 28697</strain>
    </source>
</reference>
<organism evidence="2 3">
    <name type="scientific">Aureibacillus halotolerans</name>
    <dbReference type="NCBI Taxonomy" id="1508390"/>
    <lineage>
        <taxon>Bacteria</taxon>
        <taxon>Bacillati</taxon>
        <taxon>Bacillota</taxon>
        <taxon>Bacilli</taxon>
        <taxon>Bacillales</taxon>
        <taxon>Bacillaceae</taxon>
        <taxon>Aureibacillus</taxon>
    </lineage>
</organism>